<feature type="domain" description="C2" evidence="3">
    <location>
        <begin position="20"/>
        <end position="123"/>
    </location>
</feature>
<dbReference type="InterPro" id="IPR035892">
    <property type="entry name" value="C2_domain_sf"/>
</dbReference>
<evidence type="ECO:0000313" key="5">
    <source>
        <dbReference type="Proteomes" id="UP000324800"/>
    </source>
</evidence>
<dbReference type="AlphaFoldDB" id="A0A5J4TCB5"/>
<sequence length="123" mass="14133">MSIRKQYKDKSINKGTELTKEEQSTENLKYVNGVVKFSKISVRNLKAMDFGGKSDPFVIFKAGDEEKKTSTARNTLDYDYMNEEYELIYNPLKMQGKKEVDIEVWDYDTVGDNDLIGIANVDV</sequence>
<evidence type="ECO:0000256" key="2">
    <source>
        <dbReference type="ARBA" id="ARBA00022837"/>
    </source>
</evidence>
<dbReference type="PROSITE" id="PS50004">
    <property type="entry name" value="C2"/>
    <property type="match status" value="1"/>
</dbReference>
<dbReference type="PANTHER" id="PTHR45911">
    <property type="entry name" value="C2 DOMAIN-CONTAINING PROTEIN"/>
    <property type="match status" value="1"/>
</dbReference>
<evidence type="ECO:0000259" key="3">
    <source>
        <dbReference type="PROSITE" id="PS50004"/>
    </source>
</evidence>
<dbReference type="SUPFAM" id="SSF49562">
    <property type="entry name" value="C2 domain (Calcium/lipid-binding domain, CaLB)"/>
    <property type="match status" value="1"/>
</dbReference>
<dbReference type="InterPro" id="IPR000008">
    <property type="entry name" value="C2_dom"/>
</dbReference>
<comment type="caution">
    <text evidence="4">The sequence shown here is derived from an EMBL/GenBank/DDBJ whole genome shotgun (WGS) entry which is preliminary data.</text>
</comment>
<protein>
    <recommendedName>
        <fullName evidence="3">C2 domain-containing protein</fullName>
    </recommendedName>
</protein>
<evidence type="ECO:0000256" key="1">
    <source>
        <dbReference type="ARBA" id="ARBA00022723"/>
    </source>
</evidence>
<dbReference type="Gene3D" id="2.60.40.150">
    <property type="entry name" value="C2 domain"/>
    <property type="match status" value="1"/>
</dbReference>
<organism evidence="4 5">
    <name type="scientific">Streblomastix strix</name>
    <dbReference type="NCBI Taxonomy" id="222440"/>
    <lineage>
        <taxon>Eukaryota</taxon>
        <taxon>Metamonada</taxon>
        <taxon>Preaxostyla</taxon>
        <taxon>Oxymonadida</taxon>
        <taxon>Streblomastigidae</taxon>
        <taxon>Streblomastix</taxon>
    </lineage>
</organism>
<proteinExistence type="predicted"/>
<dbReference type="Pfam" id="PF00168">
    <property type="entry name" value="C2"/>
    <property type="match status" value="1"/>
</dbReference>
<name>A0A5J4TCB5_9EUKA</name>
<evidence type="ECO:0000313" key="4">
    <source>
        <dbReference type="EMBL" id="KAA6356066.1"/>
    </source>
</evidence>
<gene>
    <name evidence="4" type="ORF">EZS28_048407</name>
</gene>
<dbReference type="EMBL" id="SNRW01033595">
    <property type="protein sequence ID" value="KAA6356066.1"/>
    <property type="molecule type" value="Genomic_DNA"/>
</dbReference>
<dbReference type="Proteomes" id="UP000324800">
    <property type="component" value="Unassembled WGS sequence"/>
</dbReference>
<accession>A0A5J4TCB5</accession>
<dbReference type="OrthoDB" id="67700at2759"/>
<dbReference type="GO" id="GO:0046872">
    <property type="term" value="F:metal ion binding"/>
    <property type="evidence" value="ECO:0007669"/>
    <property type="project" value="UniProtKB-KW"/>
</dbReference>
<reference evidence="4 5" key="1">
    <citation type="submission" date="2019-03" db="EMBL/GenBank/DDBJ databases">
        <title>Single cell metagenomics reveals metabolic interactions within the superorganism composed of flagellate Streblomastix strix and complex community of Bacteroidetes bacteria on its surface.</title>
        <authorList>
            <person name="Treitli S.C."/>
            <person name="Kolisko M."/>
            <person name="Husnik F."/>
            <person name="Keeling P."/>
            <person name="Hampl V."/>
        </authorList>
    </citation>
    <scope>NUCLEOTIDE SEQUENCE [LARGE SCALE GENOMIC DNA]</scope>
    <source>
        <strain evidence="4">ST1C</strain>
    </source>
</reference>
<dbReference type="CDD" id="cd00030">
    <property type="entry name" value="C2"/>
    <property type="match status" value="1"/>
</dbReference>
<keyword evidence="1" id="KW-0479">Metal-binding</keyword>
<keyword evidence="2" id="KW-0106">Calcium</keyword>